<evidence type="ECO:0000313" key="3">
    <source>
        <dbReference type="Proteomes" id="UP000236291"/>
    </source>
</evidence>
<feature type="non-terminal residue" evidence="2">
    <location>
        <position position="1"/>
    </location>
</feature>
<feature type="compositionally biased region" description="Basic and acidic residues" evidence="1">
    <location>
        <begin position="95"/>
        <end position="109"/>
    </location>
</feature>
<proteinExistence type="predicted"/>
<dbReference type="AlphaFoldDB" id="A0A2K3MGQ0"/>
<dbReference type="EMBL" id="ASHM01061425">
    <property type="protein sequence ID" value="PNX89965.1"/>
    <property type="molecule type" value="Genomic_DNA"/>
</dbReference>
<reference evidence="2 3" key="2">
    <citation type="journal article" date="2017" name="Front. Plant Sci.">
        <title>Gene Classification and Mining of Molecular Markers Useful in Red Clover (Trifolium pratense) Breeding.</title>
        <authorList>
            <person name="Istvanek J."/>
            <person name="Dluhosova J."/>
            <person name="Dluhos P."/>
            <person name="Patkova L."/>
            <person name="Nedelnik J."/>
            <person name="Repkova J."/>
        </authorList>
    </citation>
    <scope>NUCLEOTIDE SEQUENCE [LARGE SCALE GENOMIC DNA]</scope>
    <source>
        <strain evidence="3">cv. Tatra</strain>
        <tissue evidence="2">Young leaves</tissue>
    </source>
</reference>
<accession>A0A2K3MGQ0</accession>
<gene>
    <name evidence="2" type="ORF">L195_g046088</name>
</gene>
<feature type="region of interest" description="Disordered" evidence="1">
    <location>
        <begin position="1"/>
        <end position="73"/>
    </location>
</feature>
<name>A0A2K3MGQ0_TRIPR</name>
<reference evidence="2 3" key="1">
    <citation type="journal article" date="2014" name="Am. J. Bot.">
        <title>Genome assembly and annotation for red clover (Trifolium pratense; Fabaceae).</title>
        <authorList>
            <person name="Istvanek J."/>
            <person name="Jaros M."/>
            <person name="Krenek A."/>
            <person name="Repkova J."/>
        </authorList>
    </citation>
    <scope>NUCLEOTIDE SEQUENCE [LARGE SCALE GENOMIC DNA]</scope>
    <source>
        <strain evidence="3">cv. Tatra</strain>
        <tissue evidence="2">Young leaves</tissue>
    </source>
</reference>
<protein>
    <submittedName>
        <fullName evidence="2">Uncharacterized protein</fullName>
    </submittedName>
</protein>
<evidence type="ECO:0000256" key="1">
    <source>
        <dbReference type="SAM" id="MobiDB-lite"/>
    </source>
</evidence>
<organism evidence="2 3">
    <name type="scientific">Trifolium pratense</name>
    <name type="common">Red clover</name>
    <dbReference type="NCBI Taxonomy" id="57577"/>
    <lineage>
        <taxon>Eukaryota</taxon>
        <taxon>Viridiplantae</taxon>
        <taxon>Streptophyta</taxon>
        <taxon>Embryophyta</taxon>
        <taxon>Tracheophyta</taxon>
        <taxon>Spermatophyta</taxon>
        <taxon>Magnoliopsida</taxon>
        <taxon>eudicotyledons</taxon>
        <taxon>Gunneridae</taxon>
        <taxon>Pentapetalae</taxon>
        <taxon>rosids</taxon>
        <taxon>fabids</taxon>
        <taxon>Fabales</taxon>
        <taxon>Fabaceae</taxon>
        <taxon>Papilionoideae</taxon>
        <taxon>50 kb inversion clade</taxon>
        <taxon>NPAAA clade</taxon>
        <taxon>Hologalegina</taxon>
        <taxon>IRL clade</taxon>
        <taxon>Trifolieae</taxon>
        <taxon>Trifolium</taxon>
    </lineage>
</organism>
<dbReference type="Proteomes" id="UP000236291">
    <property type="component" value="Unassembled WGS sequence"/>
</dbReference>
<feature type="region of interest" description="Disordered" evidence="1">
    <location>
        <begin position="90"/>
        <end position="130"/>
    </location>
</feature>
<comment type="caution">
    <text evidence="2">The sequence shown here is derived from an EMBL/GenBank/DDBJ whole genome shotgun (WGS) entry which is preliminary data.</text>
</comment>
<feature type="compositionally biased region" description="Basic and acidic residues" evidence="1">
    <location>
        <begin position="1"/>
        <end position="25"/>
    </location>
</feature>
<sequence>GLDMTRKNVDEGGEGGKGKSKEVAKGTRPTKATTSARRQKAQENPPKKRRANKKTGEGGSSGGGVAADAGDVDVDIEGVEEDDLIHELEVEEDAQEKLGVDEDAPEKGKRNVWVNPYDGQPEPDEYPAGPTEKELLCDYGKIPHISRCIYDGHVSKINFSFFVY</sequence>
<evidence type="ECO:0000313" key="2">
    <source>
        <dbReference type="EMBL" id="PNX89965.1"/>
    </source>
</evidence>